<dbReference type="InterPro" id="IPR014756">
    <property type="entry name" value="Ig_E-set"/>
</dbReference>
<dbReference type="PROSITE" id="PS00210">
    <property type="entry name" value="HEMOCYANIN_2"/>
    <property type="match status" value="1"/>
</dbReference>
<reference evidence="5" key="1">
    <citation type="submission" date="2020-11" db="EMBL/GenBank/DDBJ databases">
        <authorList>
            <person name="Whitehead M."/>
        </authorList>
    </citation>
    <scope>NUCLEOTIDE SEQUENCE</scope>
    <source>
        <strain evidence="5">EGII</strain>
    </source>
</reference>
<gene>
    <name evidence="5" type="ORF">CCAP1982_LOCUS14108</name>
</gene>
<accession>A0A811V406</accession>
<evidence type="ECO:0000259" key="2">
    <source>
        <dbReference type="Pfam" id="PF00372"/>
    </source>
</evidence>
<evidence type="ECO:0000313" key="6">
    <source>
        <dbReference type="Proteomes" id="UP000606786"/>
    </source>
</evidence>
<dbReference type="InterPro" id="IPR036697">
    <property type="entry name" value="Hemocyanin_N_sf"/>
</dbReference>
<organism evidence="5 6">
    <name type="scientific">Ceratitis capitata</name>
    <name type="common">Mediterranean fruit fly</name>
    <name type="synonym">Tephritis capitata</name>
    <dbReference type="NCBI Taxonomy" id="7213"/>
    <lineage>
        <taxon>Eukaryota</taxon>
        <taxon>Metazoa</taxon>
        <taxon>Ecdysozoa</taxon>
        <taxon>Arthropoda</taxon>
        <taxon>Hexapoda</taxon>
        <taxon>Insecta</taxon>
        <taxon>Pterygota</taxon>
        <taxon>Neoptera</taxon>
        <taxon>Endopterygota</taxon>
        <taxon>Diptera</taxon>
        <taxon>Brachycera</taxon>
        <taxon>Muscomorpha</taxon>
        <taxon>Tephritoidea</taxon>
        <taxon>Tephritidae</taxon>
        <taxon>Ceratitis</taxon>
        <taxon>Ceratitis</taxon>
    </lineage>
</organism>
<name>A0A811V406_CERCA</name>
<evidence type="ECO:0000259" key="4">
    <source>
        <dbReference type="Pfam" id="PF03723"/>
    </source>
</evidence>
<feature type="domain" description="Hemocyanin middle" evidence="2">
    <location>
        <begin position="122"/>
        <end position="430"/>
    </location>
</feature>
<dbReference type="InterPro" id="IPR013788">
    <property type="entry name" value="Hemocyanin/hexamerin"/>
</dbReference>
<dbReference type="SUPFAM" id="SSF81296">
    <property type="entry name" value="E set domains"/>
    <property type="match status" value="1"/>
</dbReference>
<evidence type="ECO:0000313" key="5">
    <source>
        <dbReference type="EMBL" id="CAD7005760.1"/>
    </source>
</evidence>
<proteinExistence type="predicted"/>
<dbReference type="EMBL" id="CAJHJT010000034">
    <property type="protein sequence ID" value="CAD7005760.1"/>
    <property type="molecule type" value="Genomic_DNA"/>
</dbReference>
<dbReference type="GO" id="GO:0005615">
    <property type="term" value="C:extracellular space"/>
    <property type="evidence" value="ECO:0007669"/>
    <property type="project" value="UniProtKB-ARBA"/>
</dbReference>
<evidence type="ECO:0000259" key="3">
    <source>
        <dbReference type="Pfam" id="PF03722"/>
    </source>
</evidence>
<dbReference type="Gene3D" id="1.20.1370.10">
    <property type="entry name" value="Hemocyanin, N-terminal domain"/>
    <property type="match status" value="1"/>
</dbReference>
<feature type="domain" description="Hemocyanin N-terminal" evidence="3">
    <location>
        <begin position="36"/>
        <end position="116"/>
    </location>
</feature>
<keyword evidence="6" id="KW-1185">Reference proteome</keyword>
<dbReference type="GO" id="GO:0097009">
    <property type="term" value="P:energy homeostasis"/>
    <property type="evidence" value="ECO:0007669"/>
    <property type="project" value="UniProtKB-ARBA"/>
</dbReference>
<dbReference type="Pfam" id="PF00372">
    <property type="entry name" value="Hemocyanin_M"/>
    <property type="match status" value="1"/>
</dbReference>
<dbReference type="Pfam" id="PF03723">
    <property type="entry name" value="Hemocyanin_C"/>
    <property type="match status" value="1"/>
</dbReference>
<dbReference type="AlphaFoldDB" id="A0A811V406"/>
<dbReference type="InterPro" id="IPR008922">
    <property type="entry name" value="Di-copper_centre_dom_sf"/>
</dbReference>
<dbReference type="InterPro" id="IPR005204">
    <property type="entry name" value="Hemocyanin_N"/>
</dbReference>
<keyword evidence="1" id="KW-0758">Storage protein</keyword>
<dbReference type="OrthoDB" id="6371642at2759"/>
<dbReference type="PANTHER" id="PTHR11511:SF5">
    <property type="entry name" value="FAT-BODY PROTEIN 1-RELATED"/>
    <property type="match status" value="1"/>
</dbReference>
<dbReference type="InterPro" id="IPR005203">
    <property type="entry name" value="Hemocyanin_C"/>
</dbReference>
<dbReference type="SUPFAM" id="SSF48050">
    <property type="entry name" value="Hemocyanin, N-terminal domain"/>
    <property type="match status" value="1"/>
</dbReference>
<dbReference type="GO" id="GO:0045735">
    <property type="term" value="F:nutrient reservoir activity"/>
    <property type="evidence" value="ECO:0007669"/>
    <property type="project" value="UniProtKB-KW"/>
</dbReference>
<feature type="domain" description="Hemocyanin C-terminal" evidence="4">
    <location>
        <begin position="446"/>
        <end position="623"/>
    </location>
</feature>
<dbReference type="Gene3D" id="2.60.40.1520">
    <property type="entry name" value="Hemocyanin, C-terminal domain"/>
    <property type="match status" value="1"/>
</dbReference>
<comment type="caution">
    <text evidence="5">The sequence shown here is derived from an EMBL/GenBank/DDBJ whole genome shotgun (WGS) entry which is preliminary data.</text>
</comment>
<dbReference type="Proteomes" id="UP000606786">
    <property type="component" value="Unassembled WGS sequence"/>
</dbReference>
<dbReference type="InterPro" id="IPR037020">
    <property type="entry name" value="Hemocyanin_C_sf"/>
</dbReference>
<evidence type="ECO:0000256" key="1">
    <source>
        <dbReference type="ARBA" id="ARBA00022761"/>
    </source>
</evidence>
<dbReference type="SUPFAM" id="SSF48056">
    <property type="entry name" value="Di-copper centre-containing domain"/>
    <property type="match status" value="1"/>
</dbReference>
<dbReference type="InterPro" id="IPR000896">
    <property type="entry name" value="Hemocyanin/hexamerin_mid_dom"/>
</dbReference>
<dbReference type="PANTHER" id="PTHR11511">
    <property type="entry name" value="LARVAL STORAGE PROTEIN/PHENOLOXIDASE"/>
    <property type="match status" value="1"/>
</dbReference>
<dbReference type="Gene3D" id="1.10.1280.10">
    <property type="entry name" value="Di-copper center containing domain from catechol oxidase"/>
    <property type="match status" value="1"/>
</dbReference>
<dbReference type="Pfam" id="PF03722">
    <property type="entry name" value="Hemocyanin_N"/>
    <property type="match status" value="1"/>
</dbReference>
<protein>
    <submittedName>
        <fullName evidence="5">(Mediterranean fruit fly) hypothetical protein</fullName>
    </submittedName>
</protein>
<sequence>MERPYARELLLKGTRRNIKYHLIMFYNLCFKFHNIDGDMQRFLRDMENHRLLPRMDFFGALVQKHHKQAIGLYKFFYYATAWTTFEKNVCWARKNINPGMFVYALNLAVKQRQDCRHFSLPPMYEIFPQHFLNSQVIHRALTFRKEQWENVDEDLDARRWIEESVQFLSNWKPWQWWRVMGMSDERFYMELKSGYSLAKNKEFVMKRYWTPVDYTRNVYILNPETRLSYLLEDVELNNMWYDFNLEYPTFHVEGSKSSTALGSEWIYAIGRLMAIYKMARLSEGLDVWEDITLKYTIATGYNPQLVSWNGQTFWQRYNNYEYGDYGFPKTIDLVFKLTNEIYRLADTGLCMLENGTIHDLHQPAAVVDFSNILHDNHVALTPQDNETYWHYSFMYLAQIEFEQFNNVGPHVLVNFETMLRDPLFYSLMQYKVLDMWRRYIRNLPAYTKRELEMPGIRVQAAAVSPLVTYFDYMDIDLSNLWQENLKSFDQRKDGIYARQQHLTHKPYNFTLQIYADNPVAVKIHIFIAPKYNERHELLTLRENRENFILVDAVDYTLETGNNAVIWHSPDLKRRWSYSEMRNYVEGVSQNRLDASDALPQFNLRDSFAHFVIPKGNEEGFPYRNEYTFDVPNVYFKDAQIYHVGHSKNIEDYVRKYEKFGEFDYKYWDV</sequence>